<name>A0A3N2QB00_9BACT</name>
<dbReference type="AlphaFoldDB" id="A0A3N2QB00"/>
<sequence length="89" mass="10762">MFSNFYTANPYFCGNVDFISFLCIHEFRYVVQHSMQYHYTPFETVAIEKKKKFLIKETSVYLAITKKSLRVDKKQYFSTLNVQKYIDYI</sequence>
<protein>
    <submittedName>
        <fullName evidence="1">Uncharacterized protein</fullName>
    </submittedName>
</protein>
<accession>A0A3N2QB00</accession>
<reference evidence="1 2" key="1">
    <citation type="submission" date="2018-09" db="EMBL/GenBank/DDBJ databases">
        <title>Comparative Genomics of Wolbachia-Cardinium Dual Endosymbiosis in a Plant-Parasitic Nematode.</title>
        <authorList>
            <person name="Brown A.M.V."/>
            <person name="Wasala S.K."/>
            <person name="Howe D.K."/>
            <person name="Peetz A.B."/>
            <person name="Zasada I.A."/>
            <person name="Denver D.R."/>
        </authorList>
    </citation>
    <scope>NUCLEOTIDE SEQUENCE [LARGE SCALE GENOMIC DNA]</scope>
    <source>
        <strain evidence="1 2">Pp_1</strain>
    </source>
</reference>
<proteinExistence type="predicted"/>
<evidence type="ECO:0000313" key="1">
    <source>
        <dbReference type="EMBL" id="ROT46911.1"/>
    </source>
</evidence>
<organism evidence="1 2">
    <name type="scientific">Candidatus Cardinium hertigii</name>
    <dbReference type="NCBI Taxonomy" id="247481"/>
    <lineage>
        <taxon>Bacteria</taxon>
        <taxon>Pseudomonadati</taxon>
        <taxon>Bacteroidota</taxon>
        <taxon>Cytophagia</taxon>
        <taxon>Cytophagales</taxon>
        <taxon>Amoebophilaceae</taxon>
        <taxon>Candidatus Cardinium</taxon>
    </lineage>
</organism>
<gene>
    <name evidence="1" type="ORF">EDM02_05025</name>
</gene>
<dbReference type="EMBL" id="RARA01000027">
    <property type="protein sequence ID" value="ROT46911.1"/>
    <property type="molecule type" value="Genomic_DNA"/>
</dbReference>
<keyword evidence="2" id="KW-1185">Reference proteome</keyword>
<comment type="caution">
    <text evidence="1">The sequence shown here is derived from an EMBL/GenBank/DDBJ whole genome shotgun (WGS) entry which is preliminary data.</text>
</comment>
<dbReference type="Proteomes" id="UP000270927">
    <property type="component" value="Unassembled WGS sequence"/>
</dbReference>
<evidence type="ECO:0000313" key="2">
    <source>
        <dbReference type="Proteomes" id="UP000270927"/>
    </source>
</evidence>